<gene>
    <name evidence="1" type="ORF">HRG_10570</name>
</gene>
<name>A0A9P8MNI6_9HYPO</name>
<dbReference type="InterPro" id="IPR010281">
    <property type="entry name" value="DUF885"/>
</dbReference>
<keyword evidence="2" id="KW-1185">Reference proteome</keyword>
<organism evidence="1 2">
    <name type="scientific">Hirsutella rhossiliensis</name>
    <dbReference type="NCBI Taxonomy" id="111463"/>
    <lineage>
        <taxon>Eukaryota</taxon>
        <taxon>Fungi</taxon>
        <taxon>Dikarya</taxon>
        <taxon>Ascomycota</taxon>
        <taxon>Pezizomycotina</taxon>
        <taxon>Sordariomycetes</taxon>
        <taxon>Hypocreomycetidae</taxon>
        <taxon>Hypocreales</taxon>
        <taxon>Ophiocordycipitaceae</taxon>
        <taxon>Hirsutella</taxon>
    </lineage>
</organism>
<dbReference type="GeneID" id="68359699"/>
<sequence>MAQSPSRDSQMDGTWVTLAHPGSHRQAESLPDRVRRVEADLNDINTFYSISISPARHERLQRFYADEARSLLRLDFDALGQQGKVDFILLRKYLQRNTLQLRAEQDGFVHLKPLLPFGDIIITLCEKRERVEPMDAERTAQQLDDINTMVGRVQRDVEQDKIKMGKTNAFKASNIIDELRGHLAEFFAFYASYDPSFDYWATVPYRTADGALGRLVPLIQTRLAGVRPGGAGDIIGEPIGREALLRELEAEVVAYSPEELVRIARDQFSWSEGQMRRASRELGYGDDWKRAMDQDVKTSSVPPGEQPGLVLELAREGARFVGEHDLVTVPEVAETYRATMMSAQQQQTAPFFLGGPSILIAYPTAGMAHQLKTMVMRGNNRYFARATAFHELIPGHRLQLFMLERHRNYRRLFTTPFFVEGWATYWELLFWQRGDFFVSPRDRIGHLFWRMHRCARILLTVGFHLGQTTPQECIDFLVESVNHERHTAEAEVRRWLSGQYGPLYQMAYMVGALQLLALRSEAVDSGRWTEKQFNDQVLTLGAIPNELVRALVLDKELEPDYKASWKFYKL</sequence>
<dbReference type="OrthoDB" id="5959877at2759"/>
<dbReference type="PANTHER" id="PTHR33361">
    <property type="entry name" value="GLR0591 PROTEIN"/>
    <property type="match status" value="1"/>
</dbReference>
<protein>
    <submittedName>
        <fullName evidence="1">X-Pro dipeptidyl-peptidase</fullName>
    </submittedName>
</protein>
<dbReference type="Proteomes" id="UP000824596">
    <property type="component" value="Unassembled WGS sequence"/>
</dbReference>
<accession>A0A9P8MNI6</accession>
<dbReference type="RefSeq" id="XP_044715783.1">
    <property type="nucleotide sequence ID" value="XM_044869041.1"/>
</dbReference>
<dbReference type="EMBL" id="JAIZPD010000016">
    <property type="protein sequence ID" value="KAH0958269.1"/>
    <property type="molecule type" value="Genomic_DNA"/>
</dbReference>
<comment type="caution">
    <text evidence="1">The sequence shown here is derived from an EMBL/GenBank/DDBJ whole genome shotgun (WGS) entry which is preliminary data.</text>
</comment>
<dbReference type="AlphaFoldDB" id="A0A9P8MNI6"/>
<proteinExistence type="predicted"/>
<dbReference type="PANTHER" id="PTHR33361:SF2">
    <property type="entry name" value="DUF885 DOMAIN-CONTAINING PROTEIN"/>
    <property type="match status" value="1"/>
</dbReference>
<evidence type="ECO:0000313" key="2">
    <source>
        <dbReference type="Proteomes" id="UP000824596"/>
    </source>
</evidence>
<evidence type="ECO:0000313" key="1">
    <source>
        <dbReference type="EMBL" id="KAH0958269.1"/>
    </source>
</evidence>
<reference evidence="1" key="1">
    <citation type="submission" date="2021-09" db="EMBL/GenBank/DDBJ databases">
        <title>A high-quality genome of the endoparasitic fungus Hirsutella rhossiliensis with a comparison of Hirsutella genomes reveals transposable elements contributing to genome size variation.</title>
        <authorList>
            <person name="Lin R."/>
            <person name="Jiao Y."/>
            <person name="Sun X."/>
            <person name="Ling J."/>
            <person name="Xie B."/>
            <person name="Cheng X."/>
        </authorList>
    </citation>
    <scope>NUCLEOTIDE SEQUENCE</scope>
    <source>
        <strain evidence="1">HR02</strain>
    </source>
</reference>
<dbReference type="Pfam" id="PF05960">
    <property type="entry name" value="DUF885"/>
    <property type="match status" value="1"/>
</dbReference>